<comment type="pathway">
    <text evidence="2">Cofactor biosynthesis; tetrahydrofolate biosynthesis; 7,8-dihydrofolate from 2-amino-4-hydroxy-6-hydroxymethyl-7,8-dihydropteridine diphosphate and 4-aminobenzoate: step 2/2.</text>
</comment>
<comment type="similarity">
    <text evidence="4">Belongs to the folylpolyglutamate synthase family.</text>
</comment>
<keyword evidence="8" id="KW-0436">Ligase</keyword>
<proteinExistence type="inferred from homology"/>
<dbReference type="GO" id="GO:0046872">
    <property type="term" value="F:metal ion binding"/>
    <property type="evidence" value="ECO:0007669"/>
    <property type="project" value="UniProtKB-KW"/>
</dbReference>
<dbReference type="EMBL" id="RQER01000010">
    <property type="protein sequence ID" value="TGJ98695.1"/>
    <property type="molecule type" value="Genomic_DNA"/>
</dbReference>
<dbReference type="EC" id="6.3.2.12" evidence="5"/>
<evidence type="ECO:0000313" key="25">
    <source>
        <dbReference type="Proteomes" id="UP000297273"/>
    </source>
</evidence>
<evidence type="ECO:0000256" key="10">
    <source>
        <dbReference type="ARBA" id="ARBA00022741"/>
    </source>
</evidence>
<evidence type="ECO:0000256" key="19">
    <source>
        <dbReference type="ARBA" id="ARBA00049035"/>
    </source>
</evidence>
<protein>
    <recommendedName>
        <fullName evidence="7">Dihydrofolate synthase/folylpolyglutamate synthase</fullName>
        <ecNumber evidence="5">6.3.2.12</ecNumber>
        <ecNumber evidence="6">6.3.2.17</ecNumber>
    </recommendedName>
    <alternativeName>
        <fullName evidence="16">Folylpoly-gamma-glutamate synthetase-dihydrofolate synthetase</fullName>
    </alternativeName>
    <alternativeName>
        <fullName evidence="14">Folylpolyglutamate synthetase</fullName>
    </alternativeName>
    <alternativeName>
        <fullName evidence="15">Tetrahydrofolylpolyglutamate synthase</fullName>
    </alternativeName>
</protein>
<dbReference type="EC" id="6.3.2.17" evidence="6"/>
<comment type="pathway">
    <text evidence="3">Cofactor biosynthesis; tetrahydrofolylpolyglutamate biosynthesis.</text>
</comment>
<evidence type="ECO:0000256" key="14">
    <source>
        <dbReference type="ARBA" id="ARBA00030048"/>
    </source>
</evidence>
<evidence type="ECO:0000256" key="16">
    <source>
        <dbReference type="ARBA" id="ARBA00032510"/>
    </source>
</evidence>
<keyword evidence="11" id="KW-0067">ATP-binding</keyword>
<dbReference type="Proteomes" id="UP000297946">
    <property type="component" value="Unassembled WGS sequence"/>
</dbReference>
<organism evidence="23 26">
    <name type="scientific">Leptospira langatensis</name>
    <dbReference type="NCBI Taxonomy" id="2484983"/>
    <lineage>
        <taxon>Bacteria</taxon>
        <taxon>Pseudomonadati</taxon>
        <taxon>Spirochaetota</taxon>
        <taxon>Spirochaetia</taxon>
        <taxon>Leptospirales</taxon>
        <taxon>Leptospiraceae</taxon>
        <taxon>Leptospira</taxon>
    </lineage>
</organism>
<evidence type="ECO:0000256" key="11">
    <source>
        <dbReference type="ARBA" id="ARBA00022840"/>
    </source>
</evidence>
<evidence type="ECO:0000313" key="23">
    <source>
        <dbReference type="EMBL" id="TGJ98695.1"/>
    </source>
</evidence>
<comment type="catalytic activity">
    <reaction evidence="19">
        <text>(6R)-5,10-methylenetetrahydrofolyl-(gamma-L-Glu)(n) + L-glutamate + ATP = (6R)-5,10-methylenetetrahydrofolyl-(gamma-L-Glu)(n+1) + ADP + phosphate + H(+)</text>
        <dbReference type="Rhea" id="RHEA:51912"/>
        <dbReference type="Rhea" id="RHEA-COMP:13257"/>
        <dbReference type="Rhea" id="RHEA-COMP:13258"/>
        <dbReference type="ChEBI" id="CHEBI:15378"/>
        <dbReference type="ChEBI" id="CHEBI:29985"/>
        <dbReference type="ChEBI" id="CHEBI:30616"/>
        <dbReference type="ChEBI" id="CHEBI:43474"/>
        <dbReference type="ChEBI" id="CHEBI:136572"/>
        <dbReference type="ChEBI" id="CHEBI:456216"/>
        <dbReference type="EC" id="6.3.2.17"/>
    </reaction>
</comment>
<evidence type="ECO:0000256" key="15">
    <source>
        <dbReference type="ARBA" id="ARBA00030592"/>
    </source>
</evidence>
<evidence type="ECO:0000256" key="13">
    <source>
        <dbReference type="ARBA" id="ARBA00022909"/>
    </source>
</evidence>
<keyword evidence="12" id="KW-0460">Magnesium</keyword>
<dbReference type="InterPro" id="IPR036615">
    <property type="entry name" value="Mur_ligase_C_dom_sf"/>
</dbReference>
<feature type="region of interest" description="Disordered" evidence="21">
    <location>
        <begin position="271"/>
        <end position="309"/>
    </location>
</feature>
<evidence type="ECO:0000256" key="12">
    <source>
        <dbReference type="ARBA" id="ARBA00022842"/>
    </source>
</evidence>
<dbReference type="Gene3D" id="3.90.190.20">
    <property type="entry name" value="Mur ligase, C-terminal domain"/>
    <property type="match status" value="1"/>
</dbReference>
<evidence type="ECO:0000256" key="17">
    <source>
        <dbReference type="ARBA" id="ARBA00047493"/>
    </source>
</evidence>
<dbReference type="RefSeq" id="WP_135646040.1">
    <property type="nucleotide sequence ID" value="NZ_RQER01000010.1"/>
</dbReference>
<dbReference type="GO" id="GO:0008841">
    <property type="term" value="F:dihydrofolate synthase activity"/>
    <property type="evidence" value="ECO:0007669"/>
    <property type="project" value="UniProtKB-EC"/>
</dbReference>
<accession>A0A5F1ZUS9</accession>
<dbReference type="OrthoDB" id="9809356at2"/>
<dbReference type="PANTHER" id="PTHR11136:SF0">
    <property type="entry name" value="DIHYDROFOLATE SYNTHETASE-RELATED"/>
    <property type="match status" value="1"/>
</dbReference>
<dbReference type="SUPFAM" id="SSF53244">
    <property type="entry name" value="MurD-like peptide ligases, peptide-binding domain"/>
    <property type="match status" value="1"/>
</dbReference>
<dbReference type="Pfam" id="PF02875">
    <property type="entry name" value="Mur_ligase_C"/>
    <property type="match status" value="1"/>
</dbReference>
<evidence type="ECO:0000256" key="3">
    <source>
        <dbReference type="ARBA" id="ARBA00005150"/>
    </source>
</evidence>
<keyword evidence="9" id="KW-0479">Metal-binding</keyword>
<evidence type="ECO:0000256" key="2">
    <source>
        <dbReference type="ARBA" id="ARBA00004799"/>
    </source>
</evidence>
<evidence type="ECO:0000256" key="21">
    <source>
        <dbReference type="SAM" id="MobiDB-lite"/>
    </source>
</evidence>
<evidence type="ECO:0000256" key="8">
    <source>
        <dbReference type="ARBA" id="ARBA00022598"/>
    </source>
</evidence>
<evidence type="ECO:0000256" key="20">
    <source>
        <dbReference type="ARBA" id="ARBA00049161"/>
    </source>
</evidence>
<dbReference type="EMBL" id="RQGC01000007">
    <property type="protein sequence ID" value="TGL40739.1"/>
    <property type="molecule type" value="Genomic_DNA"/>
</dbReference>
<dbReference type="Gene3D" id="3.40.1190.10">
    <property type="entry name" value="Mur-like, catalytic domain"/>
    <property type="match status" value="1"/>
</dbReference>
<dbReference type="AlphaFoldDB" id="A0A5F1ZUS9"/>
<dbReference type="GO" id="GO:0005524">
    <property type="term" value="F:ATP binding"/>
    <property type="evidence" value="ECO:0007669"/>
    <property type="project" value="UniProtKB-KW"/>
</dbReference>
<comment type="catalytic activity">
    <reaction evidence="17">
        <text>(6S)-5,6,7,8-tetrahydrofolyl-(gamma-L-Glu)(n) + L-glutamate + ATP = (6S)-5,6,7,8-tetrahydrofolyl-(gamma-L-Glu)(n+1) + ADP + phosphate + H(+)</text>
        <dbReference type="Rhea" id="RHEA:10580"/>
        <dbReference type="Rhea" id="RHEA-COMP:14738"/>
        <dbReference type="Rhea" id="RHEA-COMP:14740"/>
        <dbReference type="ChEBI" id="CHEBI:15378"/>
        <dbReference type="ChEBI" id="CHEBI:29985"/>
        <dbReference type="ChEBI" id="CHEBI:30616"/>
        <dbReference type="ChEBI" id="CHEBI:43474"/>
        <dbReference type="ChEBI" id="CHEBI:141005"/>
        <dbReference type="ChEBI" id="CHEBI:456216"/>
        <dbReference type="EC" id="6.3.2.17"/>
    </reaction>
</comment>
<evidence type="ECO:0000313" key="26">
    <source>
        <dbReference type="Proteomes" id="UP000297946"/>
    </source>
</evidence>
<dbReference type="GO" id="GO:0046656">
    <property type="term" value="P:folic acid biosynthetic process"/>
    <property type="evidence" value="ECO:0007669"/>
    <property type="project" value="UniProtKB-KW"/>
</dbReference>
<evidence type="ECO:0000259" key="22">
    <source>
        <dbReference type="Pfam" id="PF02875"/>
    </source>
</evidence>
<dbReference type="InterPro" id="IPR001645">
    <property type="entry name" value="Folylpolyglutamate_synth"/>
</dbReference>
<evidence type="ECO:0000256" key="4">
    <source>
        <dbReference type="ARBA" id="ARBA00008276"/>
    </source>
</evidence>
<dbReference type="GO" id="GO:0005737">
    <property type="term" value="C:cytoplasm"/>
    <property type="evidence" value="ECO:0007669"/>
    <property type="project" value="TreeGrafter"/>
</dbReference>
<dbReference type="PANTHER" id="PTHR11136">
    <property type="entry name" value="FOLYLPOLYGLUTAMATE SYNTHASE-RELATED"/>
    <property type="match status" value="1"/>
</dbReference>
<evidence type="ECO:0000256" key="9">
    <source>
        <dbReference type="ARBA" id="ARBA00022723"/>
    </source>
</evidence>
<evidence type="ECO:0000256" key="7">
    <source>
        <dbReference type="ARBA" id="ARBA00019357"/>
    </source>
</evidence>
<gene>
    <name evidence="23" type="ORF">EHO57_14295</name>
    <name evidence="24" type="ORF">EHQ53_12210</name>
</gene>
<comment type="catalytic activity">
    <reaction evidence="20">
        <text>7,8-dihydropteroate + L-glutamate + ATP = 7,8-dihydrofolate + ADP + phosphate + H(+)</text>
        <dbReference type="Rhea" id="RHEA:23584"/>
        <dbReference type="ChEBI" id="CHEBI:15378"/>
        <dbReference type="ChEBI" id="CHEBI:17839"/>
        <dbReference type="ChEBI" id="CHEBI:29985"/>
        <dbReference type="ChEBI" id="CHEBI:30616"/>
        <dbReference type="ChEBI" id="CHEBI:43474"/>
        <dbReference type="ChEBI" id="CHEBI:57451"/>
        <dbReference type="ChEBI" id="CHEBI:456216"/>
        <dbReference type="EC" id="6.3.2.12"/>
    </reaction>
</comment>
<dbReference type="Proteomes" id="UP000297273">
    <property type="component" value="Unassembled WGS sequence"/>
</dbReference>
<comment type="function">
    <text evidence="1">Functions in two distinct reactions of the de novo folate biosynthetic pathway. Catalyzes the addition of a glutamate residue to dihydropteroate (7,8-dihydropteroate or H2Pte) to form dihydrofolate (7,8-dihydrofolate monoglutamate or H2Pte-Glu). Also catalyzes successive additions of L-glutamate to tetrahydrofolate or 10-formyltetrahydrofolate or 5,10-methylenetetrahydrofolate, leading to folylpolyglutamate derivatives.</text>
</comment>
<evidence type="ECO:0000256" key="1">
    <source>
        <dbReference type="ARBA" id="ARBA00002714"/>
    </source>
</evidence>
<keyword evidence="25" id="KW-1185">Reference proteome</keyword>
<keyword evidence="10" id="KW-0547">Nucleotide-binding</keyword>
<dbReference type="GO" id="GO:0004326">
    <property type="term" value="F:tetrahydrofolylpolyglutamate synthase activity"/>
    <property type="evidence" value="ECO:0007669"/>
    <property type="project" value="UniProtKB-EC"/>
</dbReference>
<reference evidence="23 26" key="2">
    <citation type="journal article" date="2019" name="PLoS Negl. Trop. Dis.">
        <title>Revisiting the worldwide diversity of Leptospira species in the environment.</title>
        <authorList>
            <person name="Vincent A.T."/>
            <person name="Schiettekatte O."/>
            <person name="Bourhy P."/>
            <person name="Veyrier F.J."/>
            <person name="Picardeau M."/>
        </authorList>
    </citation>
    <scope>NUCLEOTIDE SEQUENCE [LARGE SCALE GENOMIC DNA]</scope>
    <source>
        <strain evidence="24">201702690</strain>
        <strain evidence="23 26">SSW18</strain>
    </source>
</reference>
<comment type="catalytic activity">
    <reaction evidence="18">
        <text>10-formyltetrahydrofolyl-(gamma-L-Glu)(n) + L-glutamate + ATP = 10-formyltetrahydrofolyl-(gamma-L-Glu)(n+1) + ADP + phosphate + H(+)</text>
        <dbReference type="Rhea" id="RHEA:51904"/>
        <dbReference type="Rhea" id="RHEA-COMP:13088"/>
        <dbReference type="Rhea" id="RHEA-COMP:14300"/>
        <dbReference type="ChEBI" id="CHEBI:15378"/>
        <dbReference type="ChEBI" id="CHEBI:29985"/>
        <dbReference type="ChEBI" id="CHEBI:30616"/>
        <dbReference type="ChEBI" id="CHEBI:43474"/>
        <dbReference type="ChEBI" id="CHEBI:134413"/>
        <dbReference type="ChEBI" id="CHEBI:456216"/>
        <dbReference type="EC" id="6.3.2.17"/>
    </reaction>
</comment>
<keyword evidence="13" id="KW-0289">Folate biosynthesis</keyword>
<evidence type="ECO:0000313" key="24">
    <source>
        <dbReference type="EMBL" id="TGL40739.1"/>
    </source>
</evidence>
<dbReference type="SUPFAM" id="SSF53623">
    <property type="entry name" value="MurD-like peptide ligases, catalytic domain"/>
    <property type="match status" value="1"/>
</dbReference>
<evidence type="ECO:0000256" key="18">
    <source>
        <dbReference type="ARBA" id="ARBA00047808"/>
    </source>
</evidence>
<name>A0A5F1ZUS9_9LEPT</name>
<reference evidence="24" key="1">
    <citation type="submission" date="2018-10" db="EMBL/GenBank/DDBJ databases">
        <authorList>
            <person name="Vincent A.T."/>
            <person name="Schiettekatte O."/>
            <person name="Bourhy P."/>
            <person name="Veyrier F.J."/>
            <person name="Picardeau M."/>
        </authorList>
    </citation>
    <scope>NUCLEOTIDE SEQUENCE</scope>
    <source>
        <strain evidence="24">201702690</strain>
    </source>
</reference>
<feature type="domain" description="Mur ligase C-terminal" evidence="22">
    <location>
        <begin position="310"/>
        <end position="367"/>
    </location>
</feature>
<sequence length="428" mass="48053">MQFPDFLEFGSSLTNLEKTRNFNVFGNYSLEPFRELLDSHDWRERKKPRLRISVVGTNGKGSISHFLAYRFSKLGYSTGLYTSPHLLDPKERIRLGQKFDPVTDADLKEVSEILFSQSTKEELSFLSWFEWFTLGAFVLFEQKDISVQVYEAGLGGRLDATKLCEPDILVVCAIGEDHKAVLGNTKDLILKEKLGILSERTKQVFSFHPGEDLLPILQGECERRKIPLRLFPSLPSGKPYLEHNRGFADLIVKEIYSGILEKDHSISRSLGFSQSDRPTFPAGLTGRGPDNGEIADLPQERTEIPDLPPGRLEIVSKSPMIVYDPAHNPDAIKVTLNSLESLFPQKGYSIIAGFLPDKEGEKMAEEILSFVKRWGTEARFVQGTGFLLPKGFESYGIQSEEISTLVKTLPGDGVLVLGSFRLYTLIKS</sequence>
<evidence type="ECO:0000256" key="5">
    <source>
        <dbReference type="ARBA" id="ARBA00013023"/>
    </source>
</evidence>
<evidence type="ECO:0000256" key="6">
    <source>
        <dbReference type="ARBA" id="ARBA00013025"/>
    </source>
</evidence>
<comment type="caution">
    <text evidence="23">The sequence shown here is derived from an EMBL/GenBank/DDBJ whole genome shotgun (WGS) entry which is preliminary data.</text>
</comment>
<dbReference type="InterPro" id="IPR036565">
    <property type="entry name" value="Mur-like_cat_sf"/>
</dbReference>
<dbReference type="InterPro" id="IPR004101">
    <property type="entry name" value="Mur_ligase_C"/>
</dbReference>